<evidence type="ECO:0000256" key="3">
    <source>
        <dbReference type="ARBA" id="ARBA00010780"/>
    </source>
</evidence>
<keyword evidence="13" id="KW-1185">Reference proteome</keyword>
<evidence type="ECO:0000313" key="13">
    <source>
        <dbReference type="Proteomes" id="UP001430848"/>
    </source>
</evidence>
<reference evidence="12 13" key="1">
    <citation type="submission" date="2024-02" db="EMBL/GenBank/DDBJ databases">
        <title>De novo assembly and annotation of 12 fungi associated with fruit tree decline syndrome in Ontario, Canada.</title>
        <authorList>
            <person name="Sulman M."/>
            <person name="Ellouze W."/>
            <person name="Ilyukhin E."/>
        </authorList>
    </citation>
    <scope>NUCLEOTIDE SEQUENCE [LARGE SCALE GENOMIC DNA]</scope>
    <source>
        <strain evidence="12 13">M169</strain>
    </source>
</reference>
<keyword evidence="5 10" id="KW-0812">Transmembrane</keyword>
<sequence>MTRLLISLDGLNTNLISAKTRAVTACTKVEDVGSSMASMPHYLSAGVNRLAAEGITKAVHGLVDILLMILTGVQQLIMFFIEVKVGLVLCFSTAIARAVLEVGESAIKGATEALNAAVKGVMGPLTSDINELISAASKVESFFTGHNPGDDVHDSLDKLNNLPPIDPDSLLKGLKDVENKISYDNVKNVAKEAIAVPFDMVKRLLNESYGTWEFDHSVFPVPAKESLSFCPDSTLEDFFEILFKIAANAKIIGIVALIALAVLACAVMAWWEIKRFNRQLHKSETLINREPMDIVYIAGRPLTAGTGVWLSEKISADRKRQFLIRWVVAYATTYTALFVLALAVAGAFSCLCQWIIMKAVQQEIPALAATVGDFAGDIVTFLEHASMKWANDSNGIILEFQGDINDKMFGHVRNATHAANDTIGKFDDAMHEGLNTAFGGVPLLEKLLGDIIDCLIGNKLDSVQKGLTWVNEHAEVTLPLFPVDVFSVGASDSTSGNSNATNFLSTPSSSVTDEIIDAVDGVVDMLWSSIIQEVVISIVLFLIYLAYVFFAVAQAAVRMAIGDRDHDDDGRARQQSCVGDGSKLK</sequence>
<feature type="transmembrane region" description="Helical" evidence="10">
    <location>
        <begin position="323"/>
        <end position="348"/>
    </location>
</feature>
<dbReference type="InterPro" id="IPR026777">
    <property type="entry name" value="PRM1"/>
</dbReference>
<evidence type="ECO:0000256" key="7">
    <source>
        <dbReference type="ARBA" id="ARBA00022989"/>
    </source>
</evidence>
<comment type="caution">
    <text evidence="10">Lacks conserved residue(s) required for the propagation of feature annotation.</text>
</comment>
<evidence type="ECO:0000256" key="10">
    <source>
        <dbReference type="RuleBase" id="RU366035"/>
    </source>
</evidence>
<organism evidence="12 13">
    <name type="scientific">Diaporthe eres</name>
    <name type="common">Phomopsis oblonga</name>
    <dbReference type="NCBI Taxonomy" id="83184"/>
    <lineage>
        <taxon>Eukaryota</taxon>
        <taxon>Fungi</taxon>
        <taxon>Dikarya</taxon>
        <taxon>Ascomycota</taxon>
        <taxon>Pezizomycotina</taxon>
        <taxon>Sordariomycetes</taxon>
        <taxon>Sordariomycetidae</taxon>
        <taxon>Diaporthales</taxon>
        <taxon>Diaporthaceae</taxon>
        <taxon>Diaporthe</taxon>
        <taxon>Diaporthe eres species complex</taxon>
    </lineage>
</organism>
<comment type="function">
    <text evidence="1 10">Involved in cell fusion during mating by stabilizing the plasma membrane fusion event.</text>
</comment>
<keyword evidence="7 10" id="KW-1133">Transmembrane helix</keyword>
<feature type="transmembrane region" description="Helical" evidence="10">
    <location>
        <begin position="251"/>
        <end position="271"/>
    </location>
</feature>
<dbReference type="PANTHER" id="PTHR31030">
    <property type="entry name" value="PLASMA MEMBRANE FUSION PROTEIN PRM1"/>
    <property type="match status" value="1"/>
</dbReference>
<comment type="similarity">
    <text evidence="3 10">Belongs to the PRM1 family.</text>
</comment>
<evidence type="ECO:0000313" key="12">
    <source>
        <dbReference type="EMBL" id="KAK7708857.1"/>
    </source>
</evidence>
<comment type="caution">
    <text evidence="12">The sequence shown here is derived from an EMBL/GenBank/DDBJ whole genome shotgun (WGS) entry which is preliminary data.</text>
</comment>
<keyword evidence="9" id="KW-0325">Glycoprotein</keyword>
<dbReference type="EMBL" id="JAKNSF020000177">
    <property type="protein sequence ID" value="KAK7708857.1"/>
    <property type="molecule type" value="Genomic_DNA"/>
</dbReference>
<dbReference type="Proteomes" id="UP001430848">
    <property type="component" value="Unassembled WGS sequence"/>
</dbReference>
<feature type="transmembrane region" description="Helical" evidence="10">
    <location>
        <begin position="534"/>
        <end position="557"/>
    </location>
</feature>
<accession>A0ABR1NNP7</accession>
<evidence type="ECO:0000256" key="8">
    <source>
        <dbReference type="ARBA" id="ARBA00023136"/>
    </source>
</evidence>
<feature type="region of interest" description="Disordered" evidence="11">
    <location>
        <begin position="564"/>
        <end position="585"/>
    </location>
</feature>
<keyword evidence="4 10" id="KW-1003">Cell membrane</keyword>
<proteinExistence type="inferred from homology"/>
<evidence type="ECO:0000256" key="2">
    <source>
        <dbReference type="ARBA" id="ARBA00004651"/>
    </source>
</evidence>
<evidence type="ECO:0000256" key="4">
    <source>
        <dbReference type="ARBA" id="ARBA00022475"/>
    </source>
</evidence>
<keyword evidence="6 10" id="KW-0184">Conjugation</keyword>
<evidence type="ECO:0000256" key="6">
    <source>
        <dbReference type="ARBA" id="ARBA00022971"/>
    </source>
</evidence>
<evidence type="ECO:0000256" key="9">
    <source>
        <dbReference type="ARBA" id="ARBA00023180"/>
    </source>
</evidence>
<keyword evidence="8 10" id="KW-0472">Membrane</keyword>
<protein>
    <recommendedName>
        <fullName evidence="10">Plasma membrane fusion protein PRM1</fullName>
    </recommendedName>
</protein>
<dbReference type="PANTHER" id="PTHR31030:SF1">
    <property type="entry name" value="PLASMA MEMBRANE FUSION PROTEIN PRM1"/>
    <property type="match status" value="1"/>
</dbReference>
<name>A0ABR1NNP7_DIAER</name>
<evidence type="ECO:0000256" key="11">
    <source>
        <dbReference type="SAM" id="MobiDB-lite"/>
    </source>
</evidence>
<evidence type="ECO:0000256" key="5">
    <source>
        <dbReference type="ARBA" id="ARBA00022692"/>
    </source>
</evidence>
<comment type="subcellular location">
    <subcellularLocation>
        <location evidence="2 10">Cell membrane</location>
        <topology evidence="2 10">Multi-pass membrane protein</topology>
    </subcellularLocation>
</comment>
<evidence type="ECO:0000256" key="1">
    <source>
        <dbReference type="ARBA" id="ARBA00002512"/>
    </source>
</evidence>
<gene>
    <name evidence="12" type="primary">PRM1</name>
    <name evidence="12" type="ORF">SLS63_013381</name>
</gene>